<keyword evidence="6" id="KW-1185">Reference proteome</keyword>
<dbReference type="GO" id="GO:0003677">
    <property type="term" value="F:DNA binding"/>
    <property type="evidence" value="ECO:0007669"/>
    <property type="project" value="UniProtKB-KW"/>
</dbReference>
<comment type="caution">
    <text evidence="5">The sequence shown here is derived from an EMBL/GenBank/DDBJ whole genome shotgun (WGS) entry which is preliminary data.</text>
</comment>
<evidence type="ECO:0000256" key="2">
    <source>
        <dbReference type="ARBA" id="ARBA00023125"/>
    </source>
</evidence>
<dbReference type="Pfam" id="PF01047">
    <property type="entry name" value="MarR"/>
    <property type="match status" value="1"/>
</dbReference>
<sequence length="140" mass="15771">MLSPGFWLYHAALTWRAELDARLRPLGLTPTQFMVLATAGWLEHLNGPPTQQQVADGAGTDRQMTSRVVRALQDRGLITRHAHESNARSLRLTLTREGRALTRRAVEMAQSLDEKLFGPEPTSLRDALRGIAEFRDQTQR</sequence>
<dbReference type="Gene3D" id="1.10.10.10">
    <property type="entry name" value="Winged helix-like DNA-binding domain superfamily/Winged helix DNA-binding domain"/>
    <property type="match status" value="1"/>
</dbReference>
<dbReference type="RefSeq" id="WP_207126282.1">
    <property type="nucleotide sequence ID" value="NZ_BOPO01000073.1"/>
</dbReference>
<dbReference type="InterPro" id="IPR000835">
    <property type="entry name" value="HTH_MarR-typ"/>
</dbReference>
<dbReference type="SUPFAM" id="SSF46785">
    <property type="entry name" value="Winged helix' DNA-binding domain"/>
    <property type="match status" value="1"/>
</dbReference>
<dbReference type="SMART" id="SM00347">
    <property type="entry name" value="HTH_MARR"/>
    <property type="match status" value="1"/>
</dbReference>
<dbReference type="InterPro" id="IPR039422">
    <property type="entry name" value="MarR/SlyA-like"/>
</dbReference>
<name>A0A8J4EPB2_9ACTN</name>
<evidence type="ECO:0000256" key="1">
    <source>
        <dbReference type="ARBA" id="ARBA00023015"/>
    </source>
</evidence>
<evidence type="ECO:0000313" key="5">
    <source>
        <dbReference type="EMBL" id="GIL28569.1"/>
    </source>
</evidence>
<evidence type="ECO:0000259" key="4">
    <source>
        <dbReference type="PROSITE" id="PS50995"/>
    </source>
</evidence>
<proteinExistence type="predicted"/>
<dbReference type="Proteomes" id="UP000614996">
    <property type="component" value="Unassembled WGS sequence"/>
</dbReference>
<gene>
    <name evidence="5" type="ORF">NUM_38230</name>
</gene>
<dbReference type="GO" id="GO:0003700">
    <property type="term" value="F:DNA-binding transcription factor activity"/>
    <property type="evidence" value="ECO:0007669"/>
    <property type="project" value="InterPro"/>
</dbReference>
<dbReference type="PANTHER" id="PTHR33164">
    <property type="entry name" value="TRANSCRIPTIONAL REGULATOR, MARR FAMILY"/>
    <property type="match status" value="1"/>
</dbReference>
<protein>
    <submittedName>
        <fullName evidence="5">MarR family transcriptional regulator</fullName>
    </submittedName>
</protein>
<evidence type="ECO:0000313" key="6">
    <source>
        <dbReference type="Proteomes" id="UP000614996"/>
    </source>
</evidence>
<accession>A0A8J4EPB2</accession>
<keyword evidence="2" id="KW-0238">DNA-binding</keyword>
<dbReference type="InterPro" id="IPR036390">
    <property type="entry name" value="WH_DNA-bd_sf"/>
</dbReference>
<dbReference type="PANTHER" id="PTHR33164:SF64">
    <property type="entry name" value="TRANSCRIPTIONAL REGULATOR SLYA"/>
    <property type="match status" value="1"/>
</dbReference>
<organism evidence="5 6">
    <name type="scientific">Actinocatenispora comari</name>
    <dbReference type="NCBI Taxonomy" id="2807577"/>
    <lineage>
        <taxon>Bacteria</taxon>
        <taxon>Bacillati</taxon>
        <taxon>Actinomycetota</taxon>
        <taxon>Actinomycetes</taxon>
        <taxon>Micromonosporales</taxon>
        <taxon>Micromonosporaceae</taxon>
        <taxon>Actinocatenispora</taxon>
    </lineage>
</organism>
<dbReference type="AlphaFoldDB" id="A0A8J4EPB2"/>
<evidence type="ECO:0000256" key="3">
    <source>
        <dbReference type="ARBA" id="ARBA00023163"/>
    </source>
</evidence>
<dbReference type="InterPro" id="IPR036388">
    <property type="entry name" value="WH-like_DNA-bd_sf"/>
</dbReference>
<keyword evidence="1" id="KW-0805">Transcription regulation</keyword>
<dbReference type="EMBL" id="BOPO01000073">
    <property type="protein sequence ID" value="GIL28569.1"/>
    <property type="molecule type" value="Genomic_DNA"/>
</dbReference>
<dbReference type="GO" id="GO:0006950">
    <property type="term" value="P:response to stress"/>
    <property type="evidence" value="ECO:0007669"/>
    <property type="project" value="TreeGrafter"/>
</dbReference>
<keyword evidence="3" id="KW-0804">Transcription</keyword>
<feature type="domain" description="HTH marR-type" evidence="4">
    <location>
        <begin position="1"/>
        <end position="133"/>
    </location>
</feature>
<reference evidence="6" key="1">
    <citation type="journal article" date="2021" name="Int. J. Syst. Evol. Microbiol.">
        <title>Actinocatenispora comari sp. nov., an endophytic actinomycete isolated from aerial parts of Comarum salesowianum.</title>
        <authorList>
            <person name="Oyunbileg N."/>
            <person name="Iizaka Y."/>
            <person name="Hamada M."/>
            <person name="Davaapurev B.O."/>
            <person name="Fukumoto A."/>
            <person name="Tsetseg B."/>
            <person name="Kato F."/>
            <person name="Tamura T."/>
            <person name="Batkhuu J."/>
            <person name="Anzai Y."/>
        </authorList>
    </citation>
    <scope>NUCLEOTIDE SEQUENCE [LARGE SCALE GENOMIC DNA]</scope>
    <source>
        <strain evidence="6">NUM-2625</strain>
    </source>
</reference>
<dbReference type="PROSITE" id="PS50995">
    <property type="entry name" value="HTH_MARR_2"/>
    <property type="match status" value="1"/>
</dbReference>